<gene>
    <name evidence="1" type="ORF">DPMN_126688</name>
</gene>
<dbReference type="AlphaFoldDB" id="A0A9D4GZY1"/>
<accession>A0A9D4GZY1</accession>
<reference evidence="1" key="1">
    <citation type="journal article" date="2019" name="bioRxiv">
        <title>The Genome of the Zebra Mussel, Dreissena polymorpha: A Resource for Invasive Species Research.</title>
        <authorList>
            <person name="McCartney M.A."/>
            <person name="Auch B."/>
            <person name="Kono T."/>
            <person name="Mallez S."/>
            <person name="Zhang Y."/>
            <person name="Obille A."/>
            <person name="Becker A."/>
            <person name="Abrahante J.E."/>
            <person name="Garbe J."/>
            <person name="Badalamenti J.P."/>
            <person name="Herman A."/>
            <person name="Mangelson H."/>
            <person name="Liachko I."/>
            <person name="Sullivan S."/>
            <person name="Sone E.D."/>
            <person name="Koren S."/>
            <person name="Silverstein K.A.T."/>
            <person name="Beckman K.B."/>
            <person name="Gohl D.M."/>
        </authorList>
    </citation>
    <scope>NUCLEOTIDE SEQUENCE</scope>
    <source>
        <strain evidence="1">Duluth1</strain>
        <tissue evidence="1">Whole animal</tissue>
    </source>
</reference>
<organism evidence="1 2">
    <name type="scientific">Dreissena polymorpha</name>
    <name type="common">Zebra mussel</name>
    <name type="synonym">Mytilus polymorpha</name>
    <dbReference type="NCBI Taxonomy" id="45954"/>
    <lineage>
        <taxon>Eukaryota</taxon>
        <taxon>Metazoa</taxon>
        <taxon>Spiralia</taxon>
        <taxon>Lophotrochozoa</taxon>
        <taxon>Mollusca</taxon>
        <taxon>Bivalvia</taxon>
        <taxon>Autobranchia</taxon>
        <taxon>Heteroconchia</taxon>
        <taxon>Euheterodonta</taxon>
        <taxon>Imparidentia</taxon>
        <taxon>Neoheterodontei</taxon>
        <taxon>Myida</taxon>
        <taxon>Dreissenoidea</taxon>
        <taxon>Dreissenidae</taxon>
        <taxon>Dreissena</taxon>
    </lineage>
</organism>
<comment type="caution">
    <text evidence="1">The sequence shown here is derived from an EMBL/GenBank/DDBJ whole genome shotgun (WGS) entry which is preliminary data.</text>
</comment>
<sequence length="101" mass="11722">MALRHLNSHIRKTAPHPLGAKKMRPHPRQPCFSTDQNHFQTQLSYLGSKCSDQNSWKFSKIVTSRVFTCFHYIHIAKNASLTGDHVFFTDLDHFQTPPKYP</sequence>
<name>A0A9D4GZY1_DREPO</name>
<keyword evidence="2" id="KW-1185">Reference proteome</keyword>
<dbReference type="EMBL" id="JAIWYP010000005">
    <property type="protein sequence ID" value="KAH3824835.1"/>
    <property type="molecule type" value="Genomic_DNA"/>
</dbReference>
<reference evidence="1" key="2">
    <citation type="submission" date="2020-11" db="EMBL/GenBank/DDBJ databases">
        <authorList>
            <person name="McCartney M.A."/>
            <person name="Auch B."/>
            <person name="Kono T."/>
            <person name="Mallez S."/>
            <person name="Becker A."/>
            <person name="Gohl D.M."/>
            <person name="Silverstein K.A.T."/>
            <person name="Koren S."/>
            <person name="Bechman K.B."/>
            <person name="Herman A."/>
            <person name="Abrahante J.E."/>
            <person name="Garbe J."/>
        </authorList>
    </citation>
    <scope>NUCLEOTIDE SEQUENCE</scope>
    <source>
        <strain evidence="1">Duluth1</strain>
        <tissue evidence="1">Whole animal</tissue>
    </source>
</reference>
<evidence type="ECO:0000313" key="1">
    <source>
        <dbReference type="EMBL" id="KAH3824835.1"/>
    </source>
</evidence>
<evidence type="ECO:0000313" key="2">
    <source>
        <dbReference type="Proteomes" id="UP000828390"/>
    </source>
</evidence>
<dbReference type="Proteomes" id="UP000828390">
    <property type="component" value="Unassembled WGS sequence"/>
</dbReference>
<proteinExistence type="predicted"/>
<protein>
    <submittedName>
        <fullName evidence="1">Uncharacterized protein</fullName>
    </submittedName>
</protein>